<proteinExistence type="predicted"/>
<feature type="transmembrane region" description="Helical" evidence="1">
    <location>
        <begin position="79"/>
        <end position="96"/>
    </location>
</feature>
<protein>
    <submittedName>
        <fullName evidence="2">Uncharacterized protein</fullName>
    </submittedName>
</protein>
<reference evidence="2" key="1">
    <citation type="submission" date="2020-01" db="EMBL/GenBank/DDBJ databases">
        <authorList>
            <person name="Meier V. D."/>
            <person name="Meier V D."/>
        </authorList>
    </citation>
    <scope>NUCLEOTIDE SEQUENCE</scope>
    <source>
        <strain evidence="2">HLG_WM_MAG_06</strain>
    </source>
</reference>
<evidence type="ECO:0000256" key="1">
    <source>
        <dbReference type="SAM" id="Phobius"/>
    </source>
</evidence>
<feature type="transmembrane region" description="Helical" evidence="1">
    <location>
        <begin position="131"/>
        <end position="149"/>
    </location>
</feature>
<keyword evidence="1" id="KW-0812">Transmembrane</keyword>
<keyword evidence="1" id="KW-1133">Transmembrane helix</keyword>
<organism evidence="2">
    <name type="scientific">uncultured Sulfurovum sp</name>
    <dbReference type="NCBI Taxonomy" id="269237"/>
    <lineage>
        <taxon>Bacteria</taxon>
        <taxon>Pseudomonadati</taxon>
        <taxon>Campylobacterota</taxon>
        <taxon>Epsilonproteobacteria</taxon>
        <taxon>Campylobacterales</taxon>
        <taxon>Sulfurovaceae</taxon>
        <taxon>Sulfurovum</taxon>
        <taxon>environmental samples</taxon>
    </lineage>
</organism>
<name>A0A6S6S152_9BACT</name>
<keyword evidence="1" id="KW-0472">Membrane</keyword>
<evidence type="ECO:0000313" key="2">
    <source>
        <dbReference type="EMBL" id="CAA6799841.1"/>
    </source>
</evidence>
<feature type="transmembrane region" description="Helical" evidence="1">
    <location>
        <begin position="101"/>
        <end position="119"/>
    </location>
</feature>
<sequence>MEQNSKYNKKILVNRYPYWLFWNYETVAYIEDSEMKLETEYKQTKFSKTSGYQVFLIKYVPFILMIFFFMKIPQSEDELIISCMVVLYMGVGYIAYKHSTFMVKLLLGLTLLGFYMALFKFDASGRTMNVIVSWFLKIYIVVFILYDFFIHGYRDYFYLDEIIESGHITISKFKKRPALRVPFTKKHLLQIPTGFNAGFNYSFGGYFFKIVEKKKLNNE</sequence>
<gene>
    <name evidence="2" type="ORF">HELGO_WM11982</name>
</gene>
<dbReference type="AlphaFoldDB" id="A0A6S6S152"/>
<accession>A0A6S6S152</accession>
<feature type="transmembrane region" description="Helical" evidence="1">
    <location>
        <begin position="55"/>
        <end position="73"/>
    </location>
</feature>
<dbReference type="EMBL" id="CACVAP010000026">
    <property type="protein sequence ID" value="CAA6799841.1"/>
    <property type="molecule type" value="Genomic_DNA"/>
</dbReference>